<evidence type="ECO:0000259" key="1">
    <source>
        <dbReference type="PROSITE" id="PS51464"/>
    </source>
</evidence>
<name>A0A7W9MWJ3_9ACTN</name>
<dbReference type="PANTHER" id="PTHR30390">
    <property type="entry name" value="SEDOHEPTULOSE 7-PHOSPHATE ISOMERASE / DNAA INITIATOR-ASSOCIATING FACTOR FOR REPLICATION INITIATION"/>
    <property type="match status" value="1"/>
</dbReference>
<dbReference type="RefSeq" id="WP_202893139.1">
    <property type="nucleotide sequence ID" value="NZ_JACHMY010000001.1"/>
</dbReference>
<dbReference type="SUPFAM" id="SSF53697">
    <property type="entry name" value="SIS domain"/>
    <property type="match status" value="1"/>
</dbReference>
<dbReference type="GO" id="GO:0097367">
    <property type="term" value="F:carbohydrate derivative binding"/>
    <property type="evidence" value="ECO:0007669"/>
    <property type="project" value="InterPro"/>
</dbReference>
<reference evidence="2 3" key="1">
    <citation type="submission" date="2020-08" db="EMBL/GenBank/DDBJ databases">
        <title>Sequencing the genomes of 1000 actinobacteria strains.</title>
        <authorList>
            <person name="Klenk H.-P."/>
        </authorList>
    </citation>
    <scope>NUCLEOTIDE SEQUENCE [LARGE SCALE GENOMIC DNA]</scope>
    <source>
        <strain evidence="2 3">DSM 28967</strain>
    </source>
</reference>
<dbReference type="PANTHER" id="PTHR30390:SF7">
    <property type="entry name" value="PHOSPHOHEPTOSE ISOMERASE"/>
    <property type="match status" value="1"/>
</dbReference>
<dbReference type="Proteomes" id="UP000549971">
    <property type="component" value="Unassembled WGS sequence"/>
</dbReference>
<protein>
    <submittedName>
        <fullName evidence="2">Putative phosphosugar-binding protein</fullName>
    </submittedName>
</protein>
<dbReference type="Pfam" id="PF13580">
    <property type="entry name" value="SIS_2"/>
    <property type="match status" value="1"/>
</dbReference>
<dbReference type="AlphaFoldDB" id="A0A7W9MWJ3"/>
<dbReference type="EMBL" id="JACHMY010000001">
    <property type="protein sequence ID" value="MBB5838874.1"/>
    <property type="molecule type" value="Genomic_DNA"/>
</dbReference>
<accession>A0A7W9MWJ3</accession>
<feature type="domain" description="SIS" evidence="1">
    <location>
        <begin position="43"/>
        <end position="231"/>
    </location>
</feature>
<proteinExistence type="predicted"/>
<keyword evidence="3" id="KW-1185">Reference proteome</keyword>
<comment type="caution">
    <text evidence="2">The sequence shown here is derived from an EMBL/GenBank/DDBJ whole genome shotgun (WGS) entry which is preliminary data.</text>
</comment>
<dbReference type="InterPro" id="IPR050099">
    <property type="entry name" value="SIS_GmhA/DiaA_subfam"/>
</dbReference>
<gene>
    <name evidence="2" type="ORF">HDA39_005608</name>
</gene>
<dbReference type="PROSITE" id="PS51464">
    <property type="entry name" value="SIS"/>
    <property type="match status" value="1"/>
</dbReference>
<sequence>MSDDSMVTTAEELTGGYLAQVHDLLLRIQTEETAAIATAAGLLADQVAADRLVHVFGPGGHSNLAAQEVFFRAGGLMHIAAILDEGTLLSNGALRSMAIERTPGYGRIVVRDRELGEGDLLILVNAYGINAALIDAALEARERGVRLIGISSRSHAEQTAPEHPARHPTRQNLHDLVDVAIDSKVPIGDAVVDVPGASERIAAVSTFANAFVLNALTLHTVQTLVARGIEPPVWRSGNAPGGDEANNRFVGRFRQRVKAL</sequence>
<dbReference type="GO" id="GO:1901135">
    <property type="term" value="P:carbohydrate derivative metabolic process"/>
    <property type="evidence" value="ECO:0007669"/>
    <property type="project" value="InterPro"/>
</dbReference>
<dbReference type="NCBIfam" id="NF002805">
    <property type="entry name" value="PRK02947.1"/>
    <property type="match status" value="1"/>
</dbReference>
<dbReference type="InterPro" id="IPR001347">
    <property type="entry name" value="SIS_dom"/>
</dbReference>
<organism evidence="2 3">
    <name type="scientific">Kribbella italica</name>
    <dbReference type="NCBI Taxonomy" id="1540520"/>
    <lineage>
        <taxon>Bacteria</taxon>
        <taxon>Bacillati</taxon>
        <taxon>Actinomycetota</taxon>
        <taxon>Actinomycetes</taxon>
        <taxon>Propionibacteriales</taxon>
        <taxon>Kribbellaceae</taxon>
        <taxon>Kribbella</taxon>
    </lineage>
</organism>
<dbReference type="Gene3D" id="3.40.50.10490">
    <property type="entry name" value="Glucose-6-phosphate isomerase like protein, domain 1"/>
    <property type="match status" value="1"/>
</dbReference>
<dbReference type="InterPro" id="IPR046348">
    <property type="entry name" value="SIS_dom_sf"/>
</dbReference>
<evidence type="ECO:0000313" key="3">
    <source>
        <dbReference type="Proteomes" id="UP000549971"/>
    </source>
</evidence>
<evidence type="ECO:0000313" key="2">
    <source>
        <dbReference type="EMBL" id="MBB5838874.1"/>
    </source>
</evidence>